<dbReference type="GO" id="GO:0009073">
    <property type="term" value="P:aromatic amino acid family biosynthetic process"/>
    <property type="evidence" value="ECO:0007669"/>
    <property type="project" value="UniProtKB-KW"/>
</dbReference>
<keyword evidence="5 8" id="KW-0808">Transferase</keyword>
<keyword evidence="11" id="KW-1185">Reference proteome</keyword>
<comment type="catalytic activity">
    <reaction evidence="7">
        <text>3-phosphoshikimate + phosphoenolpyruvate = 5-O-(1-carboxyvinyl)-3-phosphoshikimate + phosphate</text>
        <dbReference type="Rhea" id="RHEA:21256"/>
        <dbReference type="ChEBI" id="CHEBI:43474"/>
        <dbReference type="ChEBI" id="CHEBI:57701"/>
        <dbReference type="ChEBI" id="CHEBI:58702"/>
        <dbReference type="ChEBI" id="CHEBI:145989"/>
        <dbReference type="EC" id="2.5.1.19"/>
    </reaction>
    <physiologicalReaction direction="left-to-right" evidence="7">
        <dbReference type="Rhea" id="RHEA:21257"/>
    </physiologicalReaction>
</comment>
<keyword evidence="4 8" id="KW-0028">Amino-acid biosynthesis</keyword>
<accession>A0A542EF31</accession>
<dbReference type="PIRSF" id="PIRSF000505">
    <property type="entry name" value="EPSPS"/>
    <property type="match status" value="1"/>
</dbReference>
<comment type="pathway">
    <text evidence="1 8">Metabolic intermediate biosynthesis; chorismate biosynthesis; chorismate from D-erythrose 4-phosphate and phosphoenolpyruvate: step 6/7.</text>
</comment>
<evidence type="ECO:0000256" key="5">
    <source>
        <dbReference type="ARBA" id="ARBA00022679"/>
    </source>
</evidence>
<feature type="binding site" evidence="8">
    <location>
        <position position="350"/>
    </location>
    <ligand>
        <name>phosphoenolpyruvate</name>
        <dbReference type="ChEBI" id="CHEBI:58702"/>
    </ligand>
</feature>
<reference evidence="10 11" key="1">
    <citation type="submission" date="2019-06" db="EMBL/GenBank/DDBJ databases">
        <title>Sequencing the genomes of 1000 actinobacteria strains.</title>
        <authorList>
            <person name="Klenk H.-P."/>
        </authorList>
    </citation>
    <scope>NUCLEOTIDE SEQUENCE [LARGE SCALE GENOMIC DNA]</scope>
    <source>
        <strain evidence="10 11">DSM 19828</strain>
    </source>
</reference>
<dbReference type="PROSITE" id="PS00885">
    <property type="entry name" value="EPSP_SYNTHASE_2"/>
    <property type="match status" value="1"/>
</dbReference>
<dbReference type="GO" id="GO:0009423">
    <property type="term" value="P:chorismate biosynthetic process"/>
    <property type="evidence" value="ECO:0007669"/>
    <property type="project" value="UniProtKB-UniRule"/>
</dbReference>
<dbReference type="UniPathway" id="UPA00053">
    <property type="reaction ID" value="UER00089"/>
</dbReference>
<dbReference type="EMBL" id="VFMO01000001">
    <property type="protein sequence ID" value="TQJ13866.1"/>
    <property type="molecule type" value="Genomic_DNA"/>
</dbReference>
<evidence type="ECO:0000256" key="7">
    <source>
        <dbReference type="ARBA" id="ARBA00044633"/>
    </source>
</evidence>
<comment type="caution">
    <text evidence="10">The sequence shown here is derived from an EMBL/GenBank/DDBJ whole genome shotgun (WGS) entry which is preliminary data.</text>
</comment>
<feature type="domain" description="Enolpyruvate transferase" evidence="9">
    <location>
        <begin position="14"/>
        <end position="423"/>
    </location>
</feature>
<feature type="binding site" evidence="8">
    <location>
        <position position="204"/>
    </location>
    <ligand>
        <name>3-phosphoshikimate</name>
        <dbReference type="ChEBI" id="CHEBI:145989"/>
    </ligand>
</feature>
<dbReference type="InterPro" id="IPR036968">
    <property type="entry name" value="Enolpyruvate_Tfrase_sf"/>
</dbReference>
<evidence type="ECO:0000313" key="11">
    <source>
        <dbReference type="Proteomes" id="UP000320806"/>
    </source>
</evidence>
<dbReference type="InterPro" id="IPR006264">
    <property type="entry name" value="EPSP_synthase"/>
</dbReference>
<dbReference type="RefSeq" id="WP_141927841.1">
    <property type="nucleotide sequence ID" value="NZ_BAABCI010000002.1"/>
</dbReference>
<keyword evidence="3 8" id="KW-0963">Cytoplasm</keyword>
<dbReference type="Gene3D" id="3.65.10.10">
    <property type="entry name" value="Enolpyruvate transferase domain"/>
    <property type="match status" value="2"/>
</dbReference>
<sequence length="433" mass="45363">MDPHTPTGDWPAPTAPGPLDSTVLVPGSKSLTNRYAVLAALATDASRITRPLVSRDTTLMIDALRSLGTQVIEEEVDDEPSWLIEPLALRGPARIDCGLAGTVMRFLPPVAALADGEVSFDGDPHARNRPMAPVLGALRDLGVELRTEGAEALPFTVVANGSVRGGTVLIDASGSSQFVSALLLAGARFEQGITVVHDGKPLPSLPHIAMTVEVLRDSGVVVDDLDANTWRVEPSEVCPVEVEVEPDLSNAAPFLSAALVAGGSVRVPGWPQFTTQAGDAIRDILDAMGADVSLDRDGLTVSGDGQISAVDLDLHDVGELTPVVAALAALADSPSQLRGIAHLRGHETDRLAALTAELNGLGGKVTETDDGLRIDPAPLHEGVFHTYGDHRMVMAAAVLGLRVPGVVVEDVATVGKTLPTFTRLWGQMLGRRD</sequence>
<feature type="binding site" evidence="8">
    <location>
        <position position="101"/>
    </location>
    <ligand>
        <name>phosphoenolpyruvate</name>
        <dbReference type="ChEBI" id="CHEBI:58702"/>
    </ligand>
</feature>
<dbReference type="InterPro" id="IPR013792">
    <property type="entry name" value="RNA3'P_cycl/enolpyr_Trfase_a/b"/>
</dbReference>
<protein>
    <recommendedName>
        <fullName evidence="8">3-phosphoshikimate 1-carboxyvinyltransferase</fullName>
        <ecNumber evidence="8">2.5.1.19</ecNumber>
    </recommendedName>
    <alternativeName>
        <fullName evidence="8">5-enolpyruvylshikimate-3-phosphate synthase</fullName>
        <shortName evidence="8">EPSP synthase</shortName>
        <shortName evidence="8">EPSPS</shortName>
    </alternativeName>
</protein>
<comment type="subcellular location">
    <subcellularLocation>
        <location evidence="8">Cytoplasm</location>
    </subcellularLocation>
</comment>
<feature type="binding site" evidence="8">
    <location>
        <position position="177"/>
    </location>
    <ligand>
        <name>phosphoenolpyruvate</name>
        <dbReference type="ChEBI" id="CHEBI:58702"/>
    </ligand>
</feature>
<feature type="binding site" evidence="8">
    <location>
        <position position="176"/>
    </location>
    <ligand>
        <name>3-phosphoshikimate</name>
        <dbReference type="ChEBI" id="CHEBI:145989"/>
    </ligand>
</feature>
<evidence type="ECO:0000256" key="2">
    <source>
        <dbReference type="ARBA" id="ARBA00009948"/>
    </source>
</evidence>
<feature type="binding site" evidence="8">
    <location>
        <position position="29"/>
    </location>
    <ligand>
        <name>3-phosphoshikimate</name>
        <dbReference type="ChEBI" id="CHEBI:145989"/>
    </ligand>
</feature>
<dbReference type="Pfam" id="PF00275">
    <property type="entry name" value="EPSP_synthase"/>
    <property type="match status" value="1"/>
</dbReference>
<organism evidence="10 11">
    <name type="scientific">Yimella lutea</name>
    <dbReference type="NCBI Taxonomy" id="587872"/>
    <lineage>
        <taxon>Bacteria</taxon>
        <taxon>Bacillati</taxon>
        <taxon>Actinomycetota</taxon>
        <taxon>Actinomycetes</taxon>
        <taxon>Micrococcales</taxon>
        <taxon>Dermacoccaceae</taxon>
        <taxon>Yimella</taxon>
    </lineage>
</organism>
<feature type="binding site" evidence="8">
    <location>
        <position position="129"/>
    </location>
    <ligand>
        <name>phosphoenolpyruvate</name>
        <dbReference type="ChEBI" id="CHEBI:58702"/>
    </ligand>
</feature>
<evidence type="ECO:0000256" key="8">
    <source>
        <dbReference type="HAMAP-Rule" id="MF_00210"/>
    </source>
</evidence>
<dbReference type="CDD" id="cd01556">
    <property type="entry name" value="EPSP_synthase"/>
    <property type="match status" value="1"/>
</dbReference>
<proteinExistence type="inferred from homology"/>
<feature type="binding site" evidence="8">
    <location>
        <position position="34"/>
    </location>
    <ligand>
        <name>3-phosphoshikimate</name>
        <dbReference type="ChEBI" id="CHEBI:145989"/>
    </ligand>
</feature>
<feature type="binding site" evidence="8">
    <location>
        <position position="416"/>
    </location>
    <ligand>
        <name>phosphoenolpyruvate</name>
        <dbReference type="ChEBI" id="CHEBI:58702"/>
    </ligand>
</feature>
<comment type="similarity">
    <text evidence="2 8">Belongs to the EPSP synthase family.</text>
</comment>
<comment type="function">
    <text evidence="8">Catalyzes the transfer of the enolpyruvyl moiety of phosphoenolpyruvate (PEP) to the 5-hydroxyl of shikimate-3-phosphate (S3P) to produce enolpyruvyl shikimate-3-phosphate and inorganic phosphate.</text>
</comment>
<dbReference type="SUPFAM" id="SSF55205">
    <property type="entry name" value="EPT/RTPC-like"/>
    <property type="match status" value="1"/>
</dbReference>
<dbReference type="InterPro" id="IPR001986">
    <property type="entry name" value="Enolpyruvate_Tfrase_dom"/>
</dbReference>
<keyword evidence="6 8" id="KW-0057">Aromatic amino acid biosynthesis</keyword>
<feature type="binding site" evidence="8">
    <location>
        <position position="391"/>
    </location>
    <ligand>
        <name>phosphoenolpyruvate</name>
        <dbReference type="ChEBI" id="CHEBI:58702"/>
    </ligand>
</feature>
<dbReference type="Proteomes" id="UP000320806">
    <property type="component" value="Unassembled WGS sequence"/>
</dbReference>
<dbReference type="GO" id="GO:0005737">
    <property type="term" value="C:cytoplasm"/>
    <property type="evidence" value="ECO:0007669"/>
    <property type="project" value="UniProtKB-SubCell"/>
</dbReference>
<dbReference type="PANTHER" id="PTHR21090">
    <property type="entry name" value="AROM/DEHYDROQUINATE SYNTHASE"/>
    <property type="match status" value="1"/>
</dbReference>
<comment type="caution">
    <text evidence="8">Lacks conserved residue(s) required for the propagation of feature annotation.</text>
</comment>
<dbReference type="HAMAP" id="MF_00210">
    <property type="entry name" value="EPSP_synth"/>
    <property type="match status" value="1"/>
</dbReference>
<comment type="subunit">
    <text evidence="8">Monomer.</text>
</comment>
<evidence type="ECO:0000313" key="10">
    <source>
        <dbReference type="EMBL" id="TQJ13866.1"/>
    </source>
</evidence>
<gene>
    <name evidence="8" type="primary">aroA</name>
    <name evidence="10" type="ORF">FB459_1302</name>
</gene>
<feature type="binding site" evidence="8">
    <location>
        <position position="346"/>
    </location>
    <ligand>
        <name>3-phosphoshikimate</name>
        <dbReference type="ChEBI" id="CHEBI:145989"/>
    </ligand>
</feature>
<feature type="active site" description="Proton acceptor" evidence="8">
    <location>
        <position position="319"/>
    </location>
</feature>
<dbReference type="FunFam" id="3.65.10.10:FF:000010">
    <property type="entry name" value="3-phosphoshikimate 1-carboxyvinyltransferase"/>
    <property type="match status" value="1"/>
</dbReference>
<evidence type="ECO:0000256" key="4">
    <source>
        <dbReference type="ARBA" id="ARBA00022605"/>
    </source>
</evidence>
<name>A0A542EF31_9MICO</name>
<dbReference type="PANTHER" id="PTHR21090:SF5">
    <property type="entry name" value="PENTAFUNCTIONAL AROM POLYPEPTIDE"/>
    <property type="match status" value="1"/>
</dbReference>
<evidence type="ECO:0000256" key="1">
    <source>
        <dbReference type="ARBA" id="ARBA00004811"/>
    </source>
</evidence>
<feature type="binding site" evidence="8">
    <location>
        <position position="175"/>
    </location>
    <ligand>
        <name>3-phosphoshikimate</name>
        <dbReference type="ChEBI" id="CHEBI:145989"/>
    </ligand>
</feature>
<dbReference type="InterPro" id="IPR023193">
    <property type="entry name" value="EPSP_synthase_CS"/>
</dbReference>
<evidence type="ECO:0000256" key="6">
    <source>
        <dbReference type="ARBA" id="ARBA00023141"/>
    </source>
</evidence>
<dbReference type="AlphaFoldDB" id="A0A542EF31"/>
<dbReference type="GO" id="GO:0003866">
    <property type="term" value="F:3-phosphoshikimate 1-carboxyvinyltransferase activity"/>
    <property type="evidence" value="ECO:0007669"/>
    <property type="project" value="UniProtKB-UniRule"/>
</dbReference>
<feature type="binding site" evidence="8">
    <location>
        <position position="30"/>
    </location>
    <ligand>
        <name>3-phosphoshikimate</name>
        <dbReference type="ChEBI" id="CHEBI:145989"/>
    </ligand>
</feature>
<feature type="binding site" evidence="8">
    <location>
        <position position="177"/>
    </location>
    <ligand>
        <name>3-phosphoshikimate</name>
        <dbReference type="ChEBI" id="CHEBI:145989"/>
    </ligand>
</feature>
<dbReference type="PROSITE" id="PS00104">
    <property type="entry name" value="EPSP_SYNTHASE_1"/>
    <property type="match status" value="1"/>
</dbReference>
<dbReference type="FunFam" id="3.65.10.10:FF:000011">
    <property type="entry name" value="3-phosphoshikimate 1-carboxyvinyltransferase"/>
    <property type="match status" value="1"/>
</dbReference>
<feature type="binding site" evidence="8">
    <location>
        <position position="319"/>
    </location>
    <ligand>
        <name>3-phosphoshikimate</name>
        <dbReference type="ChEBI" id="CHEBI:145989"/>
    </ligand>
</feature>
<dbReference type="GO" id="GO:0008652">
    <property type="term" value="P:amino acid biosynthetic process"/>
    <property type="evidence" value="ECO:0007669"/>
    <property type="project" value="UniProtKB-KW"/>
</dbReference>
<evidence type="ECO:0000259" key="9">
    <source>
        <dbReference type="Pfam" id="PF00275"/>
    </source>
</evidence>
<evidence type="ECO:0000256" key="3">
    <source>
        <dbReference type="ARBA" id="ARBA00022490"/>
    </source>
</evidence>
<dbReference type="NCBIfam" id="TIGR01356">
    <property type="entry name" value="aroA"/>
    <property type="match status" value="1"/>
</dbReference>
<dbReference type="OrthoDB" id="9809920at2"/>
<dbReference type="EC" id="2.5.1.19" evidence="8"/>
<feature type="binding site" evidence="8">
    <location>
        <position position="29"/>
    </location>
    <ligand>
        <name>phosphoenolpyruvate</name>
        <dbReference type="ChEBI" id="CHEBI:58702"/>
    </ligand>
</feature>